<evidence type="ECO:0000256" key="14">
    <source>
        <dbReference type="ARBA" id="ARBA00023136"/>
    </source>
</evidence>
<dbReference type="CDD" id="cd00082">
    <property type="entry name" value="HisKA"/>
    <property type="match status" value="1"/>
</dbReference>
<keyword evidence="7" id="KW-0808">Transferase</keyword>
<dbReference type="InterPro" id="IPR003660">
    <property type="entry name" value="HAMP_dom"/>
</dbReference>
<dbReference type="InterPro" id="IPR003661">
    <property type="entry name" value="HisK_dim/P_dom"/>
</dbReference>
<feature type="region of interest" description="Disordered" evidence="15">
    <location>
        <begin position="447"/>
        <end position="470"/>
    </location>
</feature>
<evidence type="ECO:0000256" key="3">
    <source>
        <dbReference type="ARBA" id="ARBA00012438"/>
    </source>
</evidence>
<dbReference type="Pfam" id="PF00672">
    <property type="entry name" value="HAMP"/>
    <property type="match status" value="1"/>
</dbReference>
<keyword evidence="6" id="KW-0597">Phosphoprotein</keyword>
<dbReference type="Gene3D" id="1.10.287.130">
    <property type="match status" value="1"/>
</dbReference>
<dbReference type="SUPFAM" id="SSF47384">
    <property type="entry name" value="Homodimeric domain of signal transducing histidine kinase"/>
    <property type="match status" value="1"/>
</dbReference>
<gene>
    <name evidence="19" type="ORF">NGAL_HAMBI1189_54860</name>
</gene>
<dbReference type="InterPro" id="IPR050980">
    <property type="entry name" value="2C_sensor_his_kinase"/>
</dbReference>
<dbReference type="AlphaFoldDB" id="A0A0T7H4H0"/>
<proteinExistence type="predicted"/>
<keyword evidence="9" id="KW-0547">Nucleotide-binding</keyword>
<dbReference type="CDD" id="cd06225">
    <property type="entry name" value="HAMP"/>
    <property type="match status" value="1"/>
</dbReference>
<keyword evidence="8 16" id="KW-0812">Transmembrane</keyword>
<dbReference type="InterPro" id="IPR005467">
    <property type="entry name" value="His_kinase_dom"/>
</dbReference>
<organism evidence="19 20">
    <name type="scientific">Neorhizobium galegae bv. officinalis</name>
    <dbReference type="NCBI Taxonomy" id="323656"/>
    <lineage>
        <taxon>Bacteria</taxon>
        <taxon>Pseudomonadati</taxon>
        <taxon>Pseudomonadota</taxon>
        <taxon>Alphaproteobacteria</taxon>
        <taxon>Hyphomicrobiales</taxon>
        <taxon>Rhizobiaceae</taxon>
        <taxon>Rhizobium/Agrobacterium group</taxon>
        <taxon>Neorhizobium</taxon>
    </lineage>
</organism>
<feature type="domain" description="HAMP" evidence="18">
    <location>
        <begin position="182"/>
        <end position="235"/>
    </location>
</feature>
<evidence type="ECO:0000256" key="1">
    <source>
        <dbReference type="ARBA" id="ARBA00000085"/>
    </source>
</evidence>
<protein>
    <recommendedName>
        <fullName evidence="3">histidine kinase</fullName>
        <ecNumber evidence="3">2.7.13.3</ecNumber>
    </recommendedName>
</protein>
<dbReference type="GO" id="GO:0000155">
    <property type="term" value="F:phosphorelay sensor kinase activity"/>
    <property type="evidence" value="ECO:0007669"/>
    <property type="project" value="InterPro"/>
</dbReference>
<dbReference type="EC" id="2.7.13.3" evidence="3"/>
<dbReference type="InterPro" id="IPR036890">
    <property type="entry name" value="HATPase_C_sf"/>
</dbReference>
<sequence>MIDRFRKASIRTQFMVFATIPVPLIVICIIAILPEPFIFQNEKVLMAKGAQIALLVHQVRSARNDTEVETLVRASAPGGLEVEIRPWSDISGELTRKTGDHYISHELQDAMHADFETVVLENTAEGERHSIVAVRLDALRALVIGFAGADVSPSSFSAVMEFIAKANILMLPMLLLVLYISRMITSPLVRFADAAKRLRLDGNEDEQFSAEGAKELRTLATALNNMRHRIRKMVDDRTRMLTAVSHDLRTPLTRLRMRVERSKDPASREAMLADIDNLTTMIEESLQYLSSTATVEPLRKVDISSLLRTVASEFCDLGHDVIYYGPERFGYLCHQKALIRAITNIVENAVRFGTKVAVELRNGPQGGAAIIVSDNGPGLEKGLEDKVLEPFFKVDEARSLNSNSGFGLGLSIADEIVKGHGGSLLLENILPRGLRVTIQLPAVQAVPRRNRQTPAAEERTPAQEARVKRK</sequence>
<dbReference type="InterPro" id="IPR036097">
    <property type="entry name" value="HisK_dim/P_sf"/>
</dbReference>
<evidence type="ECO:0000256" key="13">
    <source>
        <dbReference type="ARBA" id="ARBA00023012"/>
    </source>
</evidence>
<dbReference type="EMBL" id="CCRK01000021">
    <property type="protein sequence ID" value="CDZ54395.1"/>
    <property type="molecule type" value="Genomic_DNA"/>
</dbReference>
<keyword evidence="13" id="KW-0902">Two-component regulatory system</keyword>
<dbReference type="Gene3D" id="3.30.565.10">
    <property type="entry name" value="Histidine kinase-like ATPase, C-terminal domain"/>
    <property type="match status" value="1"/>
</dbReference>
<dbReference type="PANTHER" id="PTHR44936">
    <property type="entry name" value="SENSOR PROTEIN CREC"/>
    <property type="match status" value="1"/>
</dbReference>
<dbReference type="GO" id="GO:0005886">
    <property type="term" value="C:plasma membrane"/>
    <property type="evidence" value="ECO:0007669"/>
    <property type="project" value="UniProtKB-SubCell"/>
</dbReference>
<evidence type="ECO:0000256" key="7">
    <source>
        <dbReference type="ARBA" id="ARBA00022679"/>
    </source>
</evidence>
<keyword evidence="4" id="KW-1003">Cell membrane</keyword>
<dbReference type="PRINTS" id="PR00344">
    <property type="entry name" value="BCTRLSENSOR"/>
</dbReference>
<dbReference type="CDD" id="cd00075">
    <property type="entry name" value="HATPase"/>
    <property type="match status" value="1"/>
</dbReference>
<dbReference type="Proteomes" id="UP000039660">
    <property type="component" value="Unassembled WGS sequence"/>
</dbReference>
<keyword evidence="10 19" id="KW-0418">Kinase</keyword>
<dbReference type="PANTHER" id="PTHR44936:SF5">
    <property type="entry name" value="SENSOR HISTIDINE KINASE ENVZ"/>
    <property type="match status" value="1"/>
</dbReference>
<dbReference type="GO" id="GO:0005524">
    <property type="term" value="F:ATP binding"/>
    <property type="evidence" value="ECO:0007669"/>
    <property type="project" value="UniProtKB-KW"/>
</dbReference>
<dbReference type="RefSeq" id="WP_046638212.1">
    <property type="nucleotide sequence ID" value="NZ_CCRK01000021.1"/>
</dbReference>
<dbReference type="InterPro" id="IPR003594">
    <property type="entry name" value="HATPase_dom"/>
</dbReference>
<dbReference type="Pfam" id="PF02518">
    <property type="entry name" value="HATPase_c"/>
    <property type="match status" value="1"/>
</dbReference>
<dbReference type="SUPFAM" id="SSF55874">
    <property type="entry name" value="ATPase domain of HSP90 chaperone/DNA topoisomerase II/histidine kinase"/>
    <property type="match status" value="1"/>
</dbReference>
<comment type="subcellular location">
    <subcellularLocation>
        <location evidence="2">Cell inner membrane</location>
        <topology evidence="2">Multi-pass membrane protein</topology>
    </subcellularLocation>
</comment>
<evidence type="ECO:0000256" key="15">
    <source>
        <dbReference type="SAM" id="MobiDB-lite"/>
    </source>
</evidence>
<keyword evidence="11" id="KW-0067">ATP-binding</keyword>
<keyword evidence="12 16" id="KW-1133">Transmembrane helix</keyword>
<comment type="catalytic activity">
    <reaction evidence="1">
        <text>ATP + protein L-histidine = ADP + protein N-phospho-L-histidine.</text>
        <dbReference type="EC" id="2.7.13.3"/>
    </reaction>
</comment>
<dbReference type="SUPFAM" id="SSF158472">
    <property type="entry name" value="HAMP domain-like"/>
    <property type="match status" value="1"/>
</dbReference>
<keyword evidence="14 16" id="KW-0472">Membrane</keyword>
<accession>A0A0T7H4H0</accession>
<keyword evidence="5" id="KW-0997">Cell inner membrane</keyword>
<feature type="transmembrane region" description="Helical" evidence="16">
    <location>
        <begin position="12"/>
        <end position="33"/>
    </location>
</feature>
<evidence type="ECO:0000259" key="18">
    <source>
        <dbReference type="PROSITE" id="PS50885"/>
    </source>
</evidence>
<feature type="domain" description="Histidine kinase" evidence="17">
    <location>
        <begin position="243"/>
        <end position="444"/>
    </location>
</feature>
<evidence type="ECO:0000256" key="11">
    <source>
        <dbReference type="ARBA" id="ARBA00022840"/>
    </source>
</evidence>
<evidence type="ECO:0000256" key="12">
    <source>
        <dbReference type="ARBA" id="ARBA00022989"/>
    </source>
</evidence>
<evidence type="ECO:0000256" key="16">
    <source>
        <dbReference type="SAM" id="Phobius"/>
    </source>
</evidence>
<name>A0A0T7H4H0_NEOGA</name>
<evidence type="ECO:0000256" key="10">
    <source>
        <dbReference type="ARBA" id="ARBA00022777"/>
    </source>
</evidence>
<dbReference type="SMART" id="SM00304">
    <property type="entry name" value="HAMP"/>
    <property type="match status" value="1"/>
</dbReference>
<dbReference type="PROSITE" id="PS50109">
    <property type="entry name" value="HIS_KIN"/>
    <property type="match status" value="1"/>
</dbReference>
<dbReference type="PROSITE" id="PS50885">
    <property type="entry name" value="HAMP"/>
    <property type="match status" value="1"/>
</dbReference>
<reference evidence="19 20" key="1">
    <citation type="submission" date="2014-08" db="EMBL/GenBank/DDBJ databases">
        <authorList>
            <person name="Chen Y.-H."/>
        </authorList>
    </citation>
    <scope>NUCLEOTIDE SEQUENCE [LARGE SCALE GENOMIC DNA]</scope>
</reference>
<evidence type="ECO:0000256" key="6">
    <source>
        <dbReference type="ARBA" id="ARBA00022553"/>
    </source>
</evidence>
<evidence type="ECO:0000313" key="20">
    <source>
        <dbReference type="Proteomes" id="UP000039660"/>
    </source>
</evidence>
<evidence type="ECO:0000256" key="2">
    <source>
        <dbReference type="ARBA" id="ARBA00004429"/>
    </source>
</evidence>
<evidence type="ECO:0000256" key="8">
    <source>
        <dbReference type="ARBA" id="ARBA00022692"/>
    </source>
</evidence>
<dbReference type="SMART" id="SM00387">
    <property type="entry name" value="HATPase_c"/>
    <property type="match status" value="1"/>
</dbReference>
<evidence type="ECO:0000256" key="5">
    <source>
        <dbReference type="ARBA" id="ARBA00022519"/>
    </source>
</evidence>
<evidence type="ECO:0000313" key="19">
    <source>
        <dbReference type="EMBL" id="CDZ54395.1"/>
    </source>
</evidence>
<evidence type="ECO:0000259" key="17">
    <source>
        <dbReference type="PROSITE" id="PS50109"/>
    </source>
</evidence>
<evidence type="ECO:0000256" key="4">
    <source>
        <dbReference type="ARBA" id="ARBA00022475"/>
    </source>
</evidence>
<dbReference type="Pfam" id="PF00512">
    <property type="entry name" value="HisKA"/>
    <property type="match status" value="1"/>
</dbReference>
<dbReference type="SMART" id="SM00388">
    <property type="entry name" value="HisKA"/>
    <property type="match status" value="1"/>
</dbReference>
<dbReference type="InterPro" id="IPR004358">
    <property type="entry name" value="Sig_transdc_His_kin-like_C"/>
</dbReference>
<evidence type="ECO:0000256" key="9">
    <source>
        <dbReference type="ARBA" id="ARBA00022741"/>
    </source>
</evidence>